<dbReference type="Proteomes" id="UP000320762">
    <property type="component" value="Unassembled WGS sequence"/>
</dbReference>
<dbReference type="PANTHER" id="PTHR46791">
    <property type="entry name" value="EXPRESSED PROTEIN"/>
    <property type="match status" value="1"/>
</dbReference>
<reference evidence="3 4" key="1">
    <citation type="journal article" date="2019" name="New Phytol.">
        <title>Comparative genomics reveals unique wood-decay strategies and fruiting body development in the Schizophyllaceae.</title>
        <authorList>
            <person name="Almasi E."/>
            <person name="Sahu N."/>
            <person name="Krizsan K."/>
            <person name="Balint B."/>
            <person name="Kovacs G.M."/>
            <person name="Kiss B."/>
            <person name="Cseklye J."/>
            <person name="Drula E."/>
            <person name="Henrissat B."/>
            <person name="Nagy I."/>
            <person name="Chovatia M."/>
            <person name="Adam C."/>
            <person name="LaButti K."/>
            <person name="Lipzen A."/>
            <person name="Riley R."/>
            <person name="Grigoriev I.V."/>
            <person name="Nagy L.G."/>
        </authorList>
    </citation>
    <scope>NUCLEOTIDE SEQUENCE [LARGE SCALE GENOMIC DNA]</scope>
    <source>
        <strain evidence="3 4">NL-1724</strain>
    </source>
</reference>
<dbReference type="PANTHER" id="PTHR46791:SF11">
    <property type="entry name" value="INTEGRASE CATALYTIC DOMAIN-CONTAINING PROTEIN"/>
    <property type="match status" value="1"/>
</dbReference>
<dbReference type="AlphaFoldDB" id="A0A550CB52"/>
<organism evidence="3 4">
    <name type="scientific">Schizophyllum amplum</name>
    <dbReference type="NCBI Taxonomy" id="97359"/>
    <lineage>
        <taxon>Eukaryota</taxon>
        <taxon>Fungi</taxon>
        <taxon>Dikarya</taxon>
        <taxon>Basidiomycota</taxon>
        <taxon>Agaricomycotina</taxon>
        <taxon>Agaricomycetes</taxon>
        <taxon>Agaricomycetidae</taxon>
        <taxon>Agaricales</taxon>
        <taxon>Schizophyllaceae</taxon>
        <taxon>Schizophyllum</taxon>
    </lineage>
</organism>
<evidence type="ECO:0000256" key="1">
    <source>
        <dbReference type="SAM" id="MobiDB-lite"/>
    </source>
</evidence>
<dbReference type="EMBL" id="VDMD01000014">
    <property type="protein sequence ID" value="TRM62018.1"/>
    <property type="molecule type" value="Genomic_DNA"/>
</dbReference>
<dbReference type="STRING" id="97359.A0A550CB52"/>
<feature type="region of interest" description="Disordered" evidence="1">
    <location>
        <begin position="381"/>
        <end position="400"/>
    </location>
</feature>
<evidence type="ECO:0000313" key="3">
    <source>
        <dbReference type="EMBL" id="TRM62018.1"/>
    </source>
</evidence>
<comment type="caution">
    <text evidence="3">The sequence shown here is derived from an EMBL/GenBank/DDBJ whole genome shotgun (WGS) entry which is preliminary data.</text>
</comment>
<sequence length="458" mass="52234">MDENSSAVHGNPQELLYAFREHYNRYIGAVTDVLTHPSDEVVLGRLEDDLREYSSLVEESHHGRPTVIRLAHTGRRGRPRIEIDPRFLEWAYRHRTTSGISTFLHVGRTTVRNALLEYGIRETGRDPFAAPHQPEPPTTSSDNSTDEILDPLLPPPAHLPPDVRCGSRGQRLTEPELDSVLLRLRTHFRRTGIRYFQGILTRLGYHVTMEEVRQSLIRIDPVHRVFHRILIRRRRYSVAGPMALWHHDGQHGISVHNVRIERLWVDVTVQVGAAWADRFTMLEISHGLDINNVHHIWLIHFLFLPIINSELAVFAEGHNNHPIQVRDGPDRTPIDLYGFDSLALGVRGDEVSYDNSLSADELEVYGVDWEALRDEHVMESRRANNHDEEGTSSWTRSGPPSRLNEVFLAPPENSLPPGEVAELDAILAPLSTGVSDEEIAIMWNHAVANARLMWPDYF</sequence>
<gene>
    <name evidence="3" type="ORF">BD626DRAFT_404602</name>
</gene>
<keyword evidence="4" id="KW-1185">Reference proteome</keyword>
<proteinExistence type="predicted"/>
<evidence type="ECO:0000259" key="2">
    <source>
        <dbReference type="Pfam" id="PF24764"/>
    </source>
</evidence>
<feature type="domain" description="Integrase core" evidence="2">
    <location>
        <begin position="252"/>
        <end position="339"/>
    </location>
</feature>
<evidence type="ECO:0000313" key="4">
    <source>
        <dbReference type="Proteomes" id="UP000320762"/>
    </source>
</evidence>
<name>A0A550CB52_9AGAR</name>
<feature type="region of interest" description="Disordered" evidence="1">
    <location>
        <begin position="125"/>
        <end position="170"/>
    </location>
</feature>
<dbReference type="OrthoDB" id="3252187at2759"/>
<protein>
    <recommendedName>
        <fullName evidence="2">Integrase core domain-containing protein</fullName>
    </recommendedName>
</protein>
<accession>A0A550CB52</accession>
<dbReference type="InterPro" id="IPR058913">
    <property type="entry name" value="Integrase_dom_put"/>
</dbReference>
<dbReference type="Pfam" id="PF24764">
    <property type="entry name" value="rva_4"/>
    <property type="match status" value="1"/>
</dbReference>